<comment type="cofactor">
    <cofactor evidence="10">
        <name>a divalent metal cation</name>
        <dbReference type="ChEBI" id="CHEBI:60240"/>
    </cofactor>
    <text evidence="10">Binds 1 divalent metal cation per subunit.</text>
</comment>
<keyword evidence="7 10" id="KW-0012">Acyltransferase</keyword>
<dbReference type="InterPro" id="IPR000905">
    <property type="entry name" value="Gcp-like_dom"/>
</dbReference>
<keyword evidence="3 10" id="KW-0808">Transferase</keyword>
<dbReference type="GO" id="GO:0005737">
    <property type="term" value="C:cytoplasm"/>
    <property type="evidence" value="ECO:0007669"/>
    <property type="project" value="UniProtKB-SubCell"/>
</dbReference>
<evidence type="ECO:0000256" key="10">
    <source>
        <dbReference type="HAMAP-Rule" id="MF_03180"/>
    </source>
</evidence>
<dbReference type="GO" id="GO:0000408">
    <property type="term" value="C:EKC/KEOPS complex"/>
    <property type="evidence" value="ECO:0007669"/>
    <property type="project" value="InterPro"/>
</dbReference>
<sequence>MVPTSCKSEAEGSRGAAKERLIVLGIESSANKVGVGLVDSSGKILANPRATFITPAGTGFLPRETAAHHQANVTQLIRKAMEEAGVSPSMITCIAYTAGPGMGAPLAVGALAARTLALLWNKPLVAVNHCIAHIEMGRLVTGCSNPTVLYVSGGNTQVIGYSEGRYRILGETLDMAIGNCIDRVARLLHLPNDPAPGFQVEQMALKFEKLYRASHPEAAAPPLLPLSYNVKGMDVAFSGVLTKAEEAVHLMLERRARKPASSDAQPMQDAAAAAAAAAAEGAAAESQRAAADSRRPEVAEEMAKRMRTKRSGGQLRKRGNPSRDSADSSIPEELLTPESICYSLQEYLFGMLVEITERAMALSHSSDVLVVGGVGCNLRLQQMLREMARQRGCSMGGMDERYCIDNGAMIAYVGLLMYQCGQTVEPTKSFYRQRFRTDQVEVTWRANEAEKTSPQKLN</sequence>
<dbReference type="RefSeq" id="XP_013435378.1">
    <property type="nucleotide sequence ID" value="XM_013579924.1"/>
</dbReference>
<evidence type="ECO:0000313" key="14">
    <source>
        <dbReference type="Proteomes" id="UP000030754"/>
    </source>
</evidence>
<gene>
    <name evidence="13" type="ORF">ENH_00027230</name>
</gene>
<dbReference type="SUPFAM" id="SSF53067">
    <property type="entry name" value="Actin-like ATPase domain"/>
    <property type="match status" value="1"/>
</dbReference>
<reference evidence="13" key="2">
    <citation type="submission" date="2013-10" db="EMBL/GenBank/DDBJ databases">
        <authorList>
            <person name="Aslett M."/>
        </authorList>
    </citation>
    <scope>NUCLEOTIDE SEQUENCE [LARGE SCALE GENOMIC DNA]</scope>
    <source>
        <strain evidence="13">Houghton</strain>
    </source>
</reference>
<dbReference type="HAMAP" id="MF_01446">
    <property type="entry name" value="Kae1"/>
    <property type="match status" value="1"/>
</dbReference>
<dbReference type="Proteomes" id="UP000030754">
    <property type="component" value="Unassembled WGS sequence"/>
</dbReference>
<comment type="similarity">
    <text evidence="10">Belongs to the KAE1 / TsaD family.</text>
</comment>
<keyword evidence="4 10" id="KW-0819">tRNA processing</keyword>
<feature type="compositionally biased region" description="Basic and acidic residues" evidence="11">
    <location>
        <begin position="291"/>
        <end position="304"/>
    </location>
</feature>
<name>U6MSA8_9EIME</name>
<feature type="domain" description="Gcp-like" evidence="12">
    <location>
        <begin position="49"/>
        <end position="412"/>
    </location>
</feature>
<dbReference type="EMBL" id="HG723869">
    <property type="protein sequence ID" value="CDJ66911.1"/>
    <property type="molecule type" value="Genomic_DNA"/>
</dbReference>
<feature type="compositionally biased region" description="Basic residues" evidence="11">
    <location>
        <begin position="305"/>
        <end position="320"/>
    </location>
</feature>
<feature type="binding site" evidence="10">
    <location>
        <position position="129"/>
    </location>
    <ligand>
        <name>a divalent metal cation</name>
        <dbReference type="ChEBI" id="CHEBI:60240"/>
    </ligand>
</feature>
<dbReference type="GO" id="GO:0002949">
    <property type="term" value="P:tRNA threonylcarbamoyladenosine modification"/>
    <property type="evidence" value="ECO:0007669"/>
    <property type="project" value="UniProtKB-UniRule"/>
</dbReference>
<accession>U6MSA8</accession>
<organism evidence="13 14">
    <name type="scientific">Eimeria necatrix</name>
    <dbReference type="NCBI Taxonomy" id="51315"/>
    <lineage>
        <taxon>Eukaryota</taxon>
        <taxon>Sar</taxon>
        <taxon>Alveolata</taxon>
        <taxon>Apicomplexa</taxon>
        <taxon>Conoidasida</taxon>
        <taxon>Coccidia</taxon>
        <taxon>Eucoccidiorida</taxon>
        <taxon>Eimeriorina</taxon>
        <taxon>Eimeriidae</taxon>
        <taxon>Eimeria</taxon>
    </lineage>
</organism>
<dbReference type="PANTHER" id="PTHR11735">
    <property type="entry name" value="TRNA N6-ADENOSINE THREONYLCARBAMOYLTRANSFERASE"/>
    <property type="match status" value="1"/>
</dbReference>
<dbReference type="GO" id="GO:0006508">
    <property type="term" value="P:proteolysis"/>
    <property type="evidence" value="ECO:0007669"/>
    <property type="project" value="UniProtKB-KW"/>
</dbReference>
<evidence type="ECO:0000256" key="6">
    <source>
        <dbReference type="ARBA" id="ARBA00023242"/>
    </source>
</evidence>
<comment type="catalytic activity">
    <reaction evidence="9 10">
        <text>L-threonylcarbamoyladenylate + adenosine(37) in tRNA = N(6)-L-threonylcarbamoyladenosine(37) in tRNA + AMP + H(+)</text>
        <dbReference type="Rhea" id="RHEA:37059"/>
        <dbReference type="Rhea" id="RHEA-COMP:10162"/>
        <dbReference type="Rhea" id="RHEA-COMP:10163"/>
        <dbReference type="ChEBI" id="CHEBI:15378"/>
        <dbReference type="ChEBI" id="CHEBI:73682"/>
        <dbReference type="ChEBI" id="CHEBI:74411"/>
        <dbReference type="ChEBI" id="CHEBI:74418"/>
        <dbReference type="ChEBI" id="CHEBI:456215"/>
        <dbReference type="EC" id="2.3.1.234"/>
    </reaction>
</comment>
<dbReference type="OrthoDB" id="10254073at2759"/>
<proteinExistence type="inferred from homology"/>
<evidence type="ECO:0000256" key="5">
    <source>
        <dbReference type="ARBA" id="ARBA00022723"/>
    </source>
</evidence>
<reference evidence="13" key="1">
    <citation type="submission" date="2013-10" db="EMBL/GenBank/DDBJ databases">
        <title>Genomic analysis of the causative agents of coccidiosis in chickens.</title>
        <authorList>
            <person name="Reid A.J."/>
            <person name="Blake D."/>
            <person name="Billington K."/>
            <person name="Browne H."/>
            <person name="Dunn M."/>
            <person name="Hung S."/>
            <person name="Kawahara F."/>
            <person name="Miranda-Saavedra D."/>
            <person name="Mourier T."/>
            <person name="Nagra H."/>
            <person name="Otto T.D."/>
            <person name="Rawlings N."/>
            <person name="Sanchez A."/>
            <person name="Sanders M."/>
            <person name="Subramaniam C."/>
            <person name="Tay Y."/>
            <person name="Dear P."/>
            <person name="Doerig C."/>
            <person name="Gruber A."/>
            <person name="Parkinson J."/>
            <person name="Shirley M."/>
            <person name="Wan K.L."/>
            <person name="Berriman M."/>
            <person name="Tomley F."/>
            <person name="Pain A."/>
        </authorList>
    </citation>
    <scope>NUCLEOTIDE SEQUENCE [LARGE SCALE GENOMIC DNA]</scope>
    <source>
        <strain evidence="13">Houghton</strain>
    </source>
</reference>
<evidence type="ECO:0000256" key="11">
    <source>
        <dbReference type="SAM" id="MobiDB-lite"/>
    </source>
</evidence>
<feature type="binding site" evidence="10">
    <location>
        <position position="150"/>
    </location>
    <ligand>
        <name>a divalent metal cation</name>
        <dbReference type="ChEBI" id="CHEBI:60240"/>
    </ligand>
</feature>
<keyword evidence="14" id="KW-1185">Reference proteome</keyword>
<dbReference type="Gene3D" id="3.30.420.40">
    <property type="match status" value="3"/>
</dbReference>
<feature type="binding site" evidence="10">
    <location>
        <position position="197"/>
    </location>
    <ligand>
        <name>substrate</name>
    </ligand>
</feature>
<evidence type="ECO:0000256" key="3">
    <source>
        <dbReference type="ARBA" id="ARBA00022679"/>
    </source>
</evidence>
<keyword evidence="2 10" id="KW-0963">Cytoplasm</keyword>
<dbReference type="InterPro" id="IPR017860">
    <property type="entry name" value="Peptidase_M22_CS"/>
</dbReference>
<evidence type="ECO:0000256" key="1">
    <source>
        <dbReference type="ARBA" id="ARBA00012156"/>
    </source>
</evidence>
<feature type="region of interest" description="Disordered" evidence="11">
    <location>
        <begin position="283"/>
        <end position="330"/>
    </location>
</feature>
<evidence type="ECO:0000256" key="2">
    <source>
        <dbReference type="ARBA" id="ARBA00022490"/>
    </source>
</evidence>
<evidence type="ECO:0000313" key="13">
    <source>
        <dbReference type="EMBL" id="CDJ66911.1"/>
    </source>
</evidence>
<dbReference type="InterPro" id="IPR017861">
    <property type="entry name" value="KAE1/TsaD"/>
</dbReference>
<evidence type="ECO:0000256" key="4">
    <source>
        <dbReference type="ARBA" id="ARBA00022694"/>
    </source>
</evidence>
<feature type="binding site" evidence="10">
    <location>
        <position position="182"/>
    </location>
    <ligand>
        <name>substrate</name>
    </ligand>
</feature>
<keyword evidence="5 10" id="KW-0479">Metal-binding</keyword>
<comment type="subcellular location">
    <subcellularLocation>
        <location evidence="10">Cytoplasm</location>
    </subcellularLocation>
    <subcellularLocation>
        <location evidence="10">Nucleus</location>
    </subcellularLocation>
</comment>
<dbReference type="FunFam" id="3.30.420.40:FF:000295">
    <property type="entry name" value="Probable tRNA N6-adenosine threonylcarbamoyltransferase"/>
    <property type="match status" value="1"/>
</dbReference>
<feature type="binding site" evidence="10">
    <location>
        <position position="133"/>
    </location>
    <ligand>
        <name>a divalent metal cation</name>
        <dbReference type="ChEBI" id="CHEBI:60240"/>
    </ligand>
</feature>
<dbReference type="PRINTS" id="PR00789">
    <property type="entry name" value="OSIALOPTASE"/>
</dbReference>
<dbReference type="VEuPathDB" id="ToxoDB:ENH_00027230"/>
<keyword evidence="13" id="KW-0645">Protease</keyword>
<dbReference type="CDD" id="cd24132">
    <property type="entry name" value="ASKHA_NBD_OSGEP_like_euk"/>
    <property type="match status" value="1"/>
</dbReference>
<dbReference type="InterPro" id="IPR034680">
    <property type="entry name" value="Kae1_archaea_euk"/>
</dbReference>
<dbReference type="InterPro" id="IPR043129">
    <property type="entry name" value="ATPase_NBD"/>
</dbReference>
<evidence type="ECO:0000259" key="12">
    <source>
        <dbReference type="Pfam" id="PF00814"/>
    </source>
</evidence>
<evidence type="ECO:0000256" key="7">
    <source>
        <dbReference type="ARBA" id="ARBA00023315"/>
    </source>
</evidence>
<feature type="binding site" evidence="10">
    <location>
        <position position="377"/>
    </location>
    <ligand>
        <name>substrate</name>
    </ligand>
</feature>
<keyword evidence="6 10" id="KW-0539">Nucleus</keyword>
<evidence type="ECO:0000256" key="8">
    <source>
        <dbReference type="ARBA" id="ARBA00030439"/>
    </source>
</evidence>
<dbReference type="PANTHER" id="PTHR11735:SF14">
    <property type="entry name" value="TRNA N6-ADENOSINE THREONYLCARBAMOYLTRANSFERASE"/>
    <property type="match status" value="1"/>
</dbReference>
<evidence type="ECO:0000256" key="9">
    <source>
        <dbReference type="ARBA" id="ARBA00048117"/>
    </source>
</evidence>
<feature type="binding site" evidence="10">
    <location>
        <position position="405"/>
    </location>
    <ligand>
        <name>a divalent metal cation</name>
        <dbReference type="ChEBI" id="CHEBI:60240"/>
    </ligand>
</feature>
<dbReference type="GO" id="GO:0005634">
    <property type="term" value="C:nucleus"/>
    <property type="evidence" value="ECO:0007669"/>
    <property type="project" value="UniProtKB-SubCell"/>
</dbReference>
<keyword evidence="13" id="KW-0378">Hydrolase</keyword>
<dbReference type="GO" id="GO:0061711">
    <property type="term" value="F:tRNA N(6)-L-threonylcarbamoyladenine synthase activity"/>
    <property type="evidence" value="ECO:0007669"/>
    <property type="project" value="UniProtKB-EC"/>
</dbReference>
<feature type="binding site" evidence="10">
    <location>
        <position position="201"/>
    </location>
    <ligand>
        <name>substrate</name>
    </ligand>
</feature>
<feature type="binding site" evidence="10">
    <location>
        <begin position="150"/>
        <end position="154"/>
    </location>
    <ligand>
        <name>substrate</name>
    </ligand>
</feature>
<dbReference type="GO" id="GO:0046872">
    <property type="term" value="F:metal ion binding"/>
    <property type="evidence" value="ECO:0007669"/>
    <property type="project" value="UniProtKB-KW"/>
</dbReference>
<dbReference type="Pfam" id="PF00814">
    <property type="entry name" value="TsaD"/>
    <property type="match status" value="1"/>
</dbReference>
<dbReference type="PROSITE" id="PS01016">
    <property type="entry name" value="GLYCOPROTEASE"/>
    <property type="match status" value="1"/>
</dbReference>
<dbReference type="AlphaFoldDB" id="U6MSA8"/>
<dbReference type="EC" id="2.3.1.234" evidence="1"/>
<protein>
    <recommendedName>
        <fullName evidence="1">N(6)-L-threonylcarbamoyladenine synthase</fullName>
        <ecNumber evidence="1">2.3.1.234</ecNumber>
    </recommendedName>
    <alternativeName>
        <fullName evidence="8">N6-L-threonylcarbamoyladenine synthase</fullName>
    </alternativeName>
</protein>
<dbReference type="GO" id="GO:0008233">
    <property type="term" value="F:peptidase activity"/>
    <property type="evidence" value="ECO:0007669"/>
    <property type="project" value="UniProtKB-KW"/>
</dbReference>
<dbReference type="GeneID" id="25472891"/>